<protein>
    <submittedName>
        <fullName evidence="2">Uncharacterized protein</fullName>
    </submittedName>
</protein>
<dbReference type="EMBL" id="CP002994">
    <property type="protein sequence ID" value="AEM81540.1"/>
    <property type="molecule type" value="Genomic_DNA"/>
</dbReference>
<dbReference type="RefSeq" id="WP_014055051.1">
    <property type="nucleotide sequence ID" value="NC_015957.1"/>
</dbReference>
<feature type="region of interest" description="Disordered" evidence="1">
    <location>
        <begin position="60"/>
        <end position="79"/>
    </location>
</feature>
<organism evidence="2 3">
    <name type="scientific">Streptomyces violaceusniger (strain Tu 4113)</name>
    <dbReference type="NCBI Taxonomy" id="653045"/>
    <lineage>
        <taxon>Bacteria</taxon>
        <taxon>Bacillati</taxon>
        <taxon>Actinomycetota</taxon>
        <taxon>Actinomycetes</taxon>
        <taxon>Kitasatosporales</taxon>
        <taxon>Streptomycetaceae</taxon>
        <taxon>Streptomyces</taxon>
        <taxon>Streptomyces violaceusniger group</taxon>
    </lineage>
</organism>
<dbReference type="HOGENOM" id="CLU_2604696_0_0_11"/>
<evidence type="ECO:0000313" key="3">
    <source>
        <dbReference type="Proteomes" id="UP000008703"/>
    </source>
</evidence>
<dbReference type="KEGG" id="svl:Strvi_1803"/>
<dbReference type="Proteomes" id="UP000008703">
    <property type="component" value="Chromosome"/>
</dbReference>
<reference evidence="2" key="1">
    <citation type="submission" date="2011-08" db="EMBL/GenBank/DDBJ databases">
        <title>Complete sequence of chromosome of Streptomyces violaceusniger Tu 4113.</title>
        <authorList>
            <consortium name="US DOE Joint Genome Institute"/>
            <person name="Lucas S."/>
            <person name="Han J."/>
            <person name="Lapidus A."/>
            <person name="Cheng J.-F."/>
            <person name="Goodwin L."/>
            <person name="Pitluck S."/>
            <person name="Peters L."/>
            <person name="Ivanova N."/>
            <person name="Daligault H."/>
            <person name="Detter J.C."/>
            <person name="Han C."/>
            <person name="Tapia R."/>
            <person name="Land M."/>
            <person name="Hauser L."/>
            <person name="Kyrpides N."/>
            <person name="Ivanova N."/>
            <person name="Pagani I."/>
            <person name="Hagen A."/>
            <person name="Katz L."/>
            <person name="Fiedler H.-P."/>
            <person name="Keasling J."/>
            <person name="Fortman J."/>
            <person name="Woyke T."/>
        </authorList>
    </citation>
    <scope>NUCLEOTIDE SEQUENCE [LARGE SCALE GENOMIC DNA]</scope>
    <source>
        <strain evidence="2">Tu 4113</strain>
    </source>
</reference>
<proteinExistence type="predicted"/>
<sequence length="79" mass="8601">MVFPSEHITESTRHRVADRVTREMREVARRRGWSSAGPAVPSLGGTPDVLFCGALPEDLARRHQPPCLSPTPTPAPTGE</sequence>
<feature type="compositionally biased region" description="Pro residues" evidence="1">
    <location>
        <begin position="67"/>
        <end position="79"/>
    </location>
</feature>
<accession>G2NY51</accession>
<evidence type="ECO:0000313" key="2">
    <source>
        <dbReference type="EMBL" id="AEM81540.1"/>
    </source>
</evidence>
<evidence type="ECO:0000256" key="1">
    <source>
        <dbReference type="SAM" id="MobiDB-lite"/>
    </source>
</evidence>
<gene>
    <name evidence="2" type="ORF">Strvi_1803</name>
</gene>
<dbReference type="AlphaFoldDB" id="G2NY51"/>
<name>G2NY51_STRV4</name>
<keyword evidence="3" id="KW-1185">Reference proteome</keyword>